<evidence type="ECO:0000313" key="1">
    <source>
        <dbReference type="EMBL" id="KAF0876857.1"/>
    </source>
</evidence>
<sequence length="175" mass="20909">ETIFTNHISDKRVVYGMYKELLKVYNKEITQFRKWAKDLNSHLTKEHKQMANKHVKRCSILLVIKERQIKTMIEYGYKPTKYEPPRCPKAAGTLTHCWWECKMVQTLPETVWQFCKYIYVYIYTQNIYHISYDPAITISPTGKFSPRQIKIILTQMFIATLFIISKDWKQTKCPS</sequence>
<dbReference type="EMBL" id="VOAJ01004972">
    <property type="protein sequence ID" value="KAF0876857.1"/>
    <property type="molecule type" value="Genomic_DNA"/>
</dbReference>
<accession>A0A6G1AMR3</accession>
<organism evidence="1 2">
    <name type="scientific">Crocuta crocuta</name>
    <name type="common">Spotted hyena</name>
    <dbReference type="NCBI Taxonomy" id="9678"/>
    <lineage>
        <taxon>Eukaryota</taxon>
        <taxon>Metazoa</taxon>
        <taxon>Chordata</taxon>
        <taxon>Craniata</taxon>
        <taxon>Vertebrata</taxon>
        <taxon>Euteleostomi</taxon>
        <taxon>Mammalia</taxon>
        <taxon>Eutheria</taxon>
        <taxon>Laurasiatheria</taxon>
        <taxon>Carnivora</taxon>
        <taxon>Feliformia</taxon>
        <taxon>Hyaenidae</taxon>
        <taxon>Crocuta</taxon>
    </lineage>
</organism>
<dbReference type="Proteomes" id="UP000475037">
    <property type="component" value="Unassembled WGS sequence"/>
</dbReference>
<gene>
    <name evidence="1" type="primary">Pol_387</name>
    <name evidence="1" type="ORF">FOF47_R07172</name>
</gene>
<protein>
    <submittedName>
        <fullName evidence="1">LORF2 protein</fullName>
    </submittedName>
</protein>
<comment type="caution">
    <text evidence="1">The sequence shown here is derived from an EMBL/GenBank/DDBJ whole genome shotgun (WGS) entry which is preliminary data.</text>
</comment>
<feature type="non-terminal residue" evidence="1">
    <location>
        <position position="1"/>
    </location>
</feature>
<keyword evidence="2" id="KW-1185">Reference proteome</keyword>
<name>A0A6G1AMR3_CROCR</name>
<proteinExistence type="predicted"/>
<dbReference type="AlphaFoldDB" id="A0A6G1AMR3"/>
<reference evidence="1 2" key="1">
    <citation type="submission" date="2019-11" db="EMBL/GenBank/DDBJ databases">
        <authorList>
            <person name="Yang C."/>
            <person name="Li F."/>
        </authorList>
    </citation>
    <scope>NUCLEOTIDE SEQUENCE [LARGE SCALE GENOMIC DNA]</scope>
    <source>
        <strain evidence="1">KB4526</strain>
        <tissue evidence="1">Muscle</tissue>
    </source>
</reference>
<evidence type="ECO:0000313" key="2">
    <source>
        <dbReference type="Proteomes" id="UP000475037"/>
    </source>
</evidence>
<feature type="non-terminal residue" evidence="1">
    <location>
        <position position="175"/>
    </location>
</feature>